<feature type="compositionally biased region" description="Low complexity" evidence="1">
    <location>
        <begin position="413"/>
        <end position="426"/>
    </location>
</feature>
<dbReference type="RefSeq" id="XP_017768630.1">
    <property type="nucleotide sequence ID" value="XM_017913141.1"/>
</dbReference>
<dbReference type="Proteomes" id="UP000695000">
    <property type="component" value="Unplaced"/>
</dbReference>
<feature type="signal peptide" evidence="2">
    <location>
        <begin position="1"/>
        <end position="17"/>
    </location>
</feature>
<accession>A0ABM1M230</accession>
<feature type="region of interest" description="Disordered" evidence="1">
    <location>
        <begin position="410"/>
        <end position="441"/>
    </location>
</feature>
<gene>
    <name evidence="4" type="primary">LOC108556860</name>
</gene>
<sequence>MKIHNLTLVLLVAFASAANSYLGNKIPLLESKNRRSGVSYSTSIIHKDSRYPDQHAQSTIDFKLGTGPNPSISEDTHLKPSVYQYTTPKSVQDYKQASFQTTKFPAQKHTFLNYPQQQSQSFNVGYSVKFGNDRKRKPQQIYEPDVITGSHKEEVKNPFAASYDQRPEQNPLVYYSPKPNWKNLSPTVEIYRSKEIDVNKFQPVNYKNFDHERALGKSVGFDYSNAVEINSQQPTHINFPSKKTKLDLSAQGITYSALESKKPKLDFTPFSGLVEAKKPKLDVSVYELKKPKFALDTSLLRDPILTTGNKVLNSISSQQIPIHFDTTLIKEMGKQIKEQHHKQQLNPQQFNNLLQEAGRDSQKYTVFDQNLQHQMYSVNENVEEGQASQPQPTTYKVFAKPQNEFMRHEYEKSNSNNNNNNSSSSNQKKNERLRQARIQPKRVVRHFGMERDLKPPPFANYYIRNRRVHY</sequence>
<evidence type="ECO:0000256" key="2">
    <source>
        <dbReference type="SAM" id="SignalP"/>
    </source>
</evidence>
<name>A0ABM1M230_NICVS</name>
<proteinExistence type="predicted"/>
<evidence type="ECO:0000313" key="3">
    <source>
        <dbReference type="Proteomes" id="UP000695000"/>
    </source>
</evidence>
<reference evidence="4" key="1">
    <citation type="submission" date="2025-08" db="UniProtKB">
        <authorList>
            <consortium name="RefSeq"/>
        </authorList>
    </citation>
    <scope>IDENTIFICATION</scope>
    <source>
        <tissue evidence="4">Whole Larva</tissue>
    </source>
</reference>
<keyword evidence="3" id="KW-1185">Reference proteome</keyword>
<feature type="chain" id="PRO_5046335487" evidence="2">
    <location>
        <begin position="18"/>
        <end position="470"/>
    </location>
</feature>
<evidence type="ECO:0000256" key="1">
    <source>
        <dbReference type="SAM" id="MobiDB-lite"/>
    </source>
</evidence>
<protein>
    <submittedName>
        <fullName evidence="4">Uncharacterized protein LOC108556860</fullName>
    </submittedName>
</protein>
<keyword evidence="2" id="KW-0732">Signal</keyword>
<organism evidence="3 4">
    <name type="scientific">Nicrophorus vespilloides</name>
    <name type="common">Boreal carrion beetle</name>
    <dbReference type="NCBI Taxonomy" id="110193"/>
    <lineage>
        <taxon>Eukaryota</taxon>
        <taxon>Metazoa</taxon>
        <taxon>Ecdysozoa</taxon>
        <taxon>Arthropoda</taxon>
        <taxon>Hexapoda</taxon>
        <taxon>Insecta</taxon>
        <taxon>Pterygota</taxon>
        <taxon>Neoptera</taxon>
        <taxon>Endopterygota</taxon>
        <taxon>Coleoptera</taxon>
        <taxon>Polyphaga</taxon>
        <taxon>Staphyliniformia</taxon>
        <taxon>Silphidae</taxon>
        <taxon>Nicrophorinae</taxon>
        <taxon>Nicrophorus</taxon>
    </lineage>
</organism>
<evidence type="ECO:0000313" key="4">
    <source>
        <dbReference type="RefSeq" id="XP_017768630.1"/>
    </source>
</evidence>
<dbReference type="GeneID" id="108556860"/>